<dbReference type="Proteomes" id="UP000789342">
    <property type="component" value="Unassembled WGS sequence"/>
</dbReference>
<evidence type="ECO:0000256" key="2">
    <source>
        <dbReference type="ARBA" id="ARBA00022801"/>
    </source>
</evidence>
<keyword evidence="5" id="KW-0175">Coiled coil</keyword>
<comment type="similarity">
    <text evidence="4">Belongs to the TRAFAC class dynamin-like GTPase superfamily. GB1/RHD3 GTPase family.</text>
</comment>
<dbReference type="Gene3D" id="3.40.50.300">
    <property type="entry name" value="P-loop containing nucleotide triphosphate hydrolases"/>
    <property type="match status" value="1"/>
</dbReference>
<dbReference type="SUPFAM" id="SSF48340">
    <property type="entry name" value="Interferon-induced guanylate-binding protein 1 (GBP1), C-terminal domain"/>
    <property type="match status" value="1"/>
</dbReference>
<keyword evidence="3" id="KW-0342">GTP-binding</keyword>
<organism evidence="7 8">
    <name type="scientific">Acaulospora morrowiae</name>
    <dbReference type="NCBI Taxonomy" id="94023"/>
    <lineage>
        <taxon>Eukaryota</taxon>
        <taxon>Fungi</taxon>
        <taxon>Fungi incertae sedis</taxon>
        <taxon>Mucoromycota</taxon>
        <taxon>Glomeromycotina</taxon>
        <taxon>Glomeromycetes</taxon>
        <taxon>Diversisporales</taxon>
        <taxon>Acaulosporaceae</taxon>
        <taxon>Acaulospora</taxon>
    </lineage>
</organism>
<dbReference type="GO" id="GO:0005525">
    <property type="term" value="F:GTP binding"/>
    <property type="evidence" value="ECO:0007669"/>
    <property type="project" value="UniProtKB-KW"/>
</dbReference>
<dbReference type="Pfam" id="PF02263">
    <property type="entry name" value="GBP"/>
    <property type="match status" value="1"/>
</dbReference>
<proteinExistence type="inferred from homology"/>
<accession>A0A9N8Z831</accession>
<feature type="coiled-coil region" evidence="5">
    <location>
        <begin position="469"/>
        <end position="588"/>
    </location>
</feature>
<evidence type="ECO:0000256" key="3">
    <source>
        <dbReference type="ARBA" id="ARBA00023134"/>
    </source>
</evidence>
<gene>
    <name evidence="7" type="ORF">AMORRO_LOCUS2376</name>
</gene>
<comment type="caution">
    <text evidence="7">The sequence shown here is derived from an EMBL/GenBank/DDBJ whole genome shotgun (WGS) entry which is preliminary data.</text>
</comment>
<dbReference type="OrthoDB" id="2135133at2759"/>
<keyword evidence="2" id="KW-0378">Hydrolase</keyword>
<keyword evidence="8" id="KW-1185">Reference proteome</keyword>
<dbReference type="GO" id="GO:0003924">
    <property type="term" value="F:GTPase activity"/>
    <property type="evidence" value="ECO:0007669"/>
    <property type="project" value="InterPro"/>
</dbReference>
<evidence type="ECO:0000256" key="4">
    <source>
        <dbReference type="PROSITE-ProRule" id="PRU01052"/>
    </source>
</evidence>
<evidence type="ECO:0000256" key="5">
    <source>
        <dbReference type="SAM" id="Coils"/>
    </source>
</evidence>
<dbReference type="InterPro" id="IPR036543">
    <property type="entry name" value="Guanylate-bd_C_sf"/>
</dbReference>
<evidence type="ECO:0000259" key="6">
    <source>
        <dbReference type="PROSITE" id="PS51715"/>
    </source>
</evidence>
<dbReference type="EMBL" id="CAJVPV010000992">
    <property type="protein sequence ID" value="CAG8482483.1"/>
    <property type="molecule type" value="Genomic_DNA"/>
</dbReference>
<dbReference type="PANTHER" id="PTHR10751">
    <property type="entry name" value="GUANYLATE BINDING PROTEIN"/>
    <property type="match status" value="1"/>
</dbReference>
<dbReference type="Gene3D" id="1.20.1000.10">
    <property type="entry name" value="Guanylate-binding protein, C-terminal domain"/>
    <property type="match status" value="1"/>
</dbReference>
<dbReference type="InterPro" id="IPR015894">
    <property type="entry name" value="Guanylate-bd_N"/>
</dbReference>
<dbReference type="InterPro" id="IPR027417">
    <property type="entry name" value="P-loop_NTPase"/>
</dbReference>
<evidence type="ECO:0000313" key="7">
    <source>
        <dbReference type="EMBL" id="CAG8482483.1"/>
    </source>
</evidence>
<feature type="domain" description="GB1/RHD3-type G" evidence="6">
    <location>
        <begin position="53"/>
        <end position="271"/>
    </location>
</feature>
<dbReference type="SUPFAM" id="SSF52540">
    <property type="entry name" value="P-loop containing nucleoside triphosphate hydrolases"/>
    <property type="match status" value="1"/>
</dbReference>
<dbReference type="AlphaFoldDB" id="A0A9N8Z831"/>
<evidence type="ECO:0000256" key="1">
    <source>
        <dbReference type="ARBA" id="ARBA00022741"/>
    </source>
</evidence>
<keyword evidence="1" id="KW-0547">Nucleotide-binding</keyword>
<evidence type="ECO:0000313" key="8">
    <source>
        <dbReference type="Proteomes" id="UP000789342"/>
    </source>
</evidence>
<sequence length="619" mass="71134">MSLDSTEGNKFGNGIPGRPGNPIQLLEYVSSEDESFGKIVINDAALRIINNIREPVAIIAVVGSYRRGKSWFANVLHGRHDGFELGSKVEGCTRGIYMWDSPFIYEGKRVIVLDCEGIDDPNQEQAWAVKLFILCLIVSSTFIYNISGIVGRDDIGKLYLMTDLTKFIQPPTGYDFLPRLVVLLRDFQLEEPDDFRKYFIEKLNNVNEEIAKSIKNYFHDFNVFGLPHPGCNRSQLRDMENVATENLDKEFVDIVVTVVRSIYSNLNPKYIGSSTMTGMSFGKFLVDCVEKMNDPENSEQLSIPSEYETVIQYMSHKATDKCIEIYESGMNEEIRGRVPILWDEFDDIHNNYYNKAQEEFHNMIIGSSQQVIDFIDGFNVQIQKVKEKYVKINSEALHAYNHELAENLWKTHIKCRLNKENLFKDKAEFDAAEEAFRNDYQNQMMASPEAGAAITEFLDDNYSHALEILTELGTLKEEQANALRRLEEAQKESIKAQERVISLETAIKQGSLEGKQQAEKLERKMNDMAKNIENQKSQNEELKKQLLDQQRQMVEQQKVVAVEREKHMQRMMEREREAAAEREKIMQRIYEQEKESAARREALLLRQRGSGGGGGCQIL</sequence>
<protein>
    <submittedName>
        <fullName evidence="7">11760_t:CDS:1</fullName>
    </submittedName>
</protein>
<dbReference type="PROSITE" id="PS51715">
    <property type="entry name" value="G_GB1_RHD3"/>
    <property type="match status" value="1"/>
</dbReference>
<name>A0A9N8Z831_9GLOM</name>
<reference evidence="7" key="1">
    <citation type="submission" date="2021-06" db="EMBL/GenBank/DDBJ databases">
        <authorList>
            <person name="Kallberg Y."/>
            <person name="Tangrot J."/>
            <person name="Rosling A."/>
        </authorList>
    </citation>
    <scope>NUCLEOTIDE SEQUENCE</scope>
    <source>
        <strain evidence="7">CL551</strain>
    </source>
</reference>
<dbReference type="InterPro" id="IPR030386">
    <property type="entry name" value="G_GB1_RHD3_dom"/>
</dbReference>